<feature type="domain" description="ProQ/FinO" evidence="3">
    <location>
        <begin position="82"/>
        <end position="183"/>
    </location>
</feature>
<feature type="region of interest" description="Disordered" evidence="2">
    <location>
        <begin position="175"/>
        <end position="227"/>
    </location>
</feature>
<accession>A0A3A1Y458</accession>
<dbReference type="GO" id="GO:0003723">
    <property type="term" value="F:RNA binding"/>
    <property type="evidence" value="ECO:0007669"/>
    <property type="project" value="UniProtKB-KW"/>
</dbReference>
<dbReference type="AlphaFoldDB" id="A0A3A1Y458"/>
<evidence type="ECO:0000256" key="2">
    <source>
        <dbReference type="SAM" id="MobiDB-lite"/>
    </source>
</evidence>
<evidence type="ECO:0000256" key="1">
    <source>
        <dbReference type="ARBA" id="ARBA00022884"/>
    </source>
</evidence>
<dbReference type="InterPro" id="IPR016103">
    <property type="entry name" value="ProQ/FinO"/>
</dbReference>
<sequence>MSNEKKISAIKAITPKKSALANRQSEGYSRPSTGYKSSSTGSRPPRSGFKPKGNGGRPNFRKPASRRPLSPKELKALEDKKLRRERLDLTYNELKALYPNAFDRIHPKPLAVDVHKELFQHVTEEGPLRKSAIRQFLASYIRNDAYHASALKYKKRFNLQGEAVQDLDESELEYHRQSLRPAKPARKPSFGRKPGFNKKPGFGPKRFGGKPNDRRGRPHPNFNVGQKVIAGGNKEGTVKEVIGDKVRVTLDNGITLLFNIAQVKKI</sequence>
<dbReference type="EMBL" id="NRJH01000045">
    <property type="protein sequence ID" value="RIY32190.1"/>
    <property type="molecule type" value="Genomic_DNA"/>
</dbReference>
<dbReference type="Proteomes" id="UP000266258">
    <property type="component" value="Unassembled WGS sequence"/>
</dbReference>
<feature type="compositionally biased region" description="Low complexity" evidence="2">
    <location>
        <begin position="191"/>
        <end position="205"/>
    </location>
</feature>
<feature type="compositionally biased region" description="Polar residues" evidence="2">
    <location>
        <begin position="21"/>
        <end position="36"/>
    </location>
</feature>
<evidence type="ECO:0000313" key="4">
    <source>
        <dbReference type="EMBL" id="RIY32190.1"/>
    </source>
</evidence>
<proteinExistence type="predicted"/>
<dbReference type="Gene3D" id="1.10.1710.10">
    <property type="entry name" value="ProQ/FinO domain"/>
    <property type="match status" value="1"/>
</dbReference>
<dbReference type="OrthoDB" id="8421419at2"/>
<dbReference type="InterPro" id="IPR036442">
    <property type="entry name" value="ProQ/FinO_sf"/>
</dbReference>
<evidence type="ECO:0000313" key="5">
    <source>
        <dbReference type="Proteomes" id="UP000266258"/>
    </source>
</evidence>
<protein>
    <recommendedName>
        <fullName evidence="3">ProQ/FinO domain-containing protein</fullName>
    </recommendedName>
</protein>
<dbReference type="RefSeq" id="WP_119497248.1">
    <property type="nucleotide sequence ID" value="NZ_NRJH01000045.1"/>
</dbReference>
<feature type="region of interest" description="Disordered" evidence="2">
    <location>
        <begin position="1"/>
        <end position="73"/>
    </location>
</feature>
<evidence type="ECO:0000259" key="3">
    <source>
        <dbReference type="SMART" id="SM00945"/>
    </source>
</evidence>
<keyword evidence="5" id="KW-1185">Reference proteome</keyword>
<dbReference type="Pfam" id="PF04352">
    <property type="entry name" value="ProQ"/>
    <property type="match status" value="1"/>
</dbReference>
<dbReference type="SMART" id="SM00945">
    <property type="entry name" value="ProQ"/>
    <property type="match status" value="1"/>
</dbReference>
<gene>
    <name evidence="4" type="ORF">CJP74_05335</name>
</gene>
<name>A0A3A1Y458_9GAMM</name>
<reference evidence="4 5" key="1">
    <citation type="submission" date="2017-08" db="EMBL/GenBank/DDBJ databases">
        <title>Reclassification of Bisgaard taxon 37 and 44.</title>
        <authorList>
            <person name="Christensen H."/>
        </authorList>
    </citation>
    <scope>NUCLEOTIDE SEQUENCE [LARGE SCALE GENOMIC DNA]</scope>
    <source>
        <strain evidence="4 5">B96_4</strain>
    </source>
</reference>
<comment type="caution">
    <text evidence="4">The sequence shown here is derived from an EMBL/GenBank/DDBJ whole genome shotgun (WGS) entry which is preliminary data.</text>
</comment>
<feature type="compositionally biased region" description="Low complexity" evidence="2">
    <location>
        <begin position="37"/>
        <end position="48"/>
    </location>
</feature>
<dbReference type="SUPFAM" id="SSF48657">
    <property type="entry name" value="FinO-like"/>
    <property type="match status" value="1"/>
</dbReference>
<organism evidence="4 5">
    <name type="scientific">Psittacicella melopsittaci</name>
    <dbReference type="NCBI Taxonomy" id="2028576"/>
    <lineage>
        <taxon>Bacteria</taxon>
        <taxon>Pseudomonadati</taxon>
        <taxon>Pseudomonadota</taxon>
        <taxon>Gammaproteobacteria</taxon>
        <taxon>Pasteurellales</taxon>
        <taxon>Psittacicellaceae</taxon>
        <taxon>Psittacicella</taxon>
    </lineage>
</organism>
<keyword evidence="1" id="KW-0694">RNA-binding</keyword>